<dbReference type="Proteomes" id="UP000663824">
    <property type="component" value="Unassembled WGS sequence"/>
</dbReference>
<evidence type="ECO:0000313" key="1">
    <source>
        <dbReference type="EMBL" id="CAF2207643.1"/>
    </source>
</evidence>
<reference evidence="1" key="1">
    <citation type="submission" date="2021-02" db="EMBL/GenBank/DDBJ databases">
        <authorList>
            <person name="Nowell W R."/>
        </authorList>
    </citation>
    <scope>NUCLEOTIDE SEQUENCE</scope>
</reference>
<accession>A0A816ZEL5</accession>
<name>A0A816ZEL5_9BILA</name>
<dbReference type="Pfam" id="PF06869">
    <property type="entry name" value="DUF1258"/>
    <property type="match status" value="1"/>
</dbReference>
<gene>
    <name evidence="1" type="ORF">MBJ925_LOCUS35708</name>
</gene>
<dbReference type="AlphaFoldDB" id="A0A816ZEL5"/>
<dbReference type="PANTHER" id="PTHR33053">
    <property type="entry name" value="PROTEIN, PUTATIVE-RELATED"/>
    <property type="match status" value="1"/>
</dbReference>
<protein>
    <submittedName>
        <fullName evidence="1">Uncharacterized protein</fullName>
    </submittedName>
</protein>
<dbReference type="EMBL" id="CAJNRE010019760">
    <property type="protein sequence ID" value="CAF2207643.1"/>
    <property type="molecule type" value="Genomic_DNA"/>
</dbReference>
<proteinExistence type="predicted"/>
<organism evidence="1 2">
    <name type="scientific">Rotaria magnacalcarata</name>
    <dbReference type="NCBI Taxonomy" id="392030"/>
    <lineage>
        <taxon>Eukaryota</taxon>
        <taxon>Metazoa</taxon>
        <taxon>Spiralia</taxon>
        <taxon>Gnathifera</taxon>
        <taxon>Rotifera</taxon>
        <taxon>Eurotatoria</taxon>
        <taxon>Bdelloidea</taxon>
        <taxon>Philodinida</taxon>
        <taxon>Philodinidae</taxon>
        <taxon>Rotaria</taxon>
    </lineage>
</organism>
<sequence length="851" mass="99268">MMYSKTLRDAVESCQQKKKRRLDLQRANYKHHNELAKRIVANYFRSADHYFDEEEHNEFDLNDSINTMQNNLNQPNNFITMQDDQDLRDTNNISPCTSQRNIEENKLASNCIVNYFDMDNVEATEGVNVESEEDTDDENGNKLTQHHKILLHEYTNISLQDASIEFLQLIRRSQISKINANQILLFIKRLLPCPNTAPSNMTNLLNYLNIFNYFTTRKICILCRKDLKHYQAKCNDCLMAECKHVAHILDTDILSLLTCVVSRLADQIQKYKDSFSNNTYQQPYDIPFAKQYQQLLIKYPEQNLLSLILHVDGASLVKSTKLKLWLFTASIVELPPNIRMKRQNMILISMYIGYTEPDVKLWLASSLTTINNLKKKDFIINFPPTSFQLILYGIIADCPAMKMILNMVGHTGYYCCFFCFLKGVHSKEAHKRQYRYCLQIQQRTQNTFLINGENAEKTSSNIFGHLGVSVLQDIIDIPLPSSVLIDYAHVTLLRHFRDVLRTISSSLSPAIRETIDVSLRTQQFPHTFGRKLRGIDELSYIKAVELRNLLLYAFLPNFIHYLTVNQIGFLSLLVLGIRLIHGDKILGDNTSVLANDLLITYYRDNEKYFQNHLNFVLHLHQHLGSLYDQHGPLCSINTLAYEDFIGYVSKNRNGTVFHHDLLAYYYNIDVYLRNSVQEKNEISDGLFDSFLLGSSDDLYNVLIKYHAKKCSCNAVQNCTKYYRRCMLRRRIYHSMKYLKKKKTISYFIQFGSAASEFNFGKILFFFSLQGQTLALIQHFVYYQRYSTYFKSSCYYDIIKKPIDLYYFVLKETNTYAVIDVHDIITYVIPFKNSEDTSTVVVTPIHFTYEHN</sequence>
<comment type="caution">
    <text evidence="1">The sequence shown here is derived from an EMBL/GenBank/DDBJ whole genome shotgun (WGS) entry which is preliminary data.</text>
</comment>
<evidence type="ECO:0000313" key="2">
    <source>
        <dbReference type="Proteomes" id="UP000663824"/>
    </source>
</evidence>
<dbReference type="InterPro" id="IPR009667">
    <property type="entry name" value="DUF1258"/>
</dbReference>